<sequence>MARKKKEVVEAEKKQVVSATPEDRPEGKPFVNPPVEPVVYKPKLTDEDCREAEFRCKRYHEKMQPLENRLIENETYYRQQYSDYKDTDDRKSLPEKGSGYLINAIINKVADMMDNYPQPTILPREESDEETASILSKVIPAILERNNYTKVYYKCAMEKVKNGVSVAGVFWNPTKDNIGDVEIKRIDIINMRWEPNIEDIQDSKEVFILTESDVDTMKVLYPQILGNLTGEFGTDLSSYSDSEVARSEDKVIVYDWYYKKTVSVEIGGQVFPKTVLHYAKFCNGKLLYASENDPAKESGWYEDGQYPFIFDVMYPIKNTPVGFGMIDIIREPQEFIDKMNKALIQNVLANARPRRFARESTGINEDEFNDYNNLIVHYEGDPNGIVPIDVNPLPPIYAQILENVKEELKENSGNRDFSQGATSGGVTAASAIAALQEASSKTSRTMNLVSYDAFKSLITMVISRMQQFYSVPRTYRIIMNNENYYAMVGISKDSPMASDSMAELLPDSVFDQSIGKYMGGHKPIYDISVGAEKASPYSRVAQNEFAKELFQLGVFNPQLADQTLGMLKMMDFDQKEEIIQMVSQNQTLLQENAQMKQLLQGLGGIVAETTGDTRIMQMFGMPEEAQAMPGRASGQSIAVNQLGEARKENTTSQAEKARIEARERAGV</sequence>
<reference evidence="2" key="1">
    <citation type="journal article" date="2021" name="Proc. Natl. Acad. Sci. U.S.A.">
        <title>A Catalog of Tens of Thousands of Viruses from Human Metagenomes Reveals Hidden Associations with Chronic Diseases.</title>
        <authorList>
            <person name="Tisza M.J."/>
            <person name="Buck C.B."/>
        </authorList>
    </citation>
    <scope>NUCLEOTIDE SEQUENCE</scope>
    <source>
        <strain evidence="2">CtS6V7</strain>
    </source>
</reference>
<evidence type="ECO:0000313" key="2">
    <source>
        <dbReference type="EMBL" id="DAF64062.1"/>
    </source>
</evidence>
<feature type="compositionally biased region" description="Basic and acidic residues" evidence="1">
    <location>
        <begin position="7"/>
        <end position="27"/>
    </location>
</feature>
<proteinExistence type="predicted"/>
<evidence type="ECO:0000256" key="1">
    <source>
        <dbReference type="SAM" id="MobiDB-lite"/>
    </source>
</evidence>
<protein>
    <submittedName>
        <fullName evidence="2">Portal protein</fullName>
    </submittedName>
</protein>
<dbReference type="EMBL" id="BK032849">
    <property type="protein sequence ID" value="DAF64062.1"/>
    <property type="molecule type" value="Genomic_DNA"/>
</dbReference>
<feature type="compositionally biased region" description="Basic and acidic residues" evidence="1">
    <location>
        <begin position="644"/>
        <end position="667"/>
    </location>
</feature>
<accession>A0A8S5TL69</accession>
<feature type="region of interest" description="Disordered" evidence="1">
    <location>
        <begin position="639"/>
        <end position="667"/>
    </location>
</feature>
<dbReference type="InterPro" id="IPR032427">
    <property type="entry name" value="P22_portal"/>
</dbReference>
<name>A0A8S5TL69_9CAUD</name>
<dbReference type="Pfam" id="PF16510">
    <property type="entry name" value="P22_portal"/>
    <property type="match status" value="1"/>
</dbReference>
<organism evidence="2">
    <name type="scientific">Podoviridae sp. ctS6V7</name>
    <dbReference type="NCBI Taxonomy" id="2827735"/>
    <lineage>
        <taxon>Viruses</taxon>
        <taxon>Duplodnaviria</taxon>
        <taxon>Heunggongvirae</taxon>
        <taxon>Uroviricota</taxon>
        <taxon>Caudoviricetes</taxon>
    </lineage>
</organism>
<feature type="region of interest" description="Disordered" evidence="1">
    <location>
        <begin position="1"/>
        <end position="35"/>
    </location>
</feature>